<keyword evidence="3" id="KW-0793">Thylakoid</keyword>
<dbReference type="AlphaFoldDB" id="A0A813FG15"/>
<reference evidence="7" key="1">
    <citation type="submission" date="2021-02" db="EMBL/GenBank/DDBJ databases">
        <authorList>
            <person name="Dougan E. K."/>
            <person name="Rhodes N."/>
            <person name="Thang M."/>
            <person name="Chan C."/>
        </authorList>
    </citation>
    <scope>NUCLEOTIDE SEQUENCE</scope>
</reference>
<feature type="non-terminal residue" evidence="7">
    <location>
        <position position="1"/>
    </location>
</feature>
<evidence type="ECO:0000256" key="5">
    <source>
        <dbReference type="ARBA" id="ARBA00043089"/>
    </source>
</evidence>
<dbReference type="Pfam" id="PF06514">
    <property type="entry name" value="PsbU"/>
    <property type="match status" value="1"/>
</dbReference>
<keyword evidence="8" id="KW-1185">Reference proteome</keyword>
<evidence type="ECO:0000313" key="8">
    <source>
        <dbReference type="Proteomes" id="UP000654075"/>
    </source>
</evidence>
<evidence type="ECO:0000256" key="2">
    <source>
        <dbReference type="ARBA" id="ARBA00010827"/>
    </source>
</evidence>
<dbReference type="EMBL" id="CAJNNV010025135">
    <property type="protein sequence ID" value="CAE8612611.1"/>
    <property type="molecule type" value="Genomic_DNA"/>
</dbReference>
<comment type="similarity">
    <text evidence="2">Belongs to the PsbU family.</text>
</comment>
<protein>
    <recommendedName>
        <fullName evidence="5">Photosystem II 12 kDa extrinsic protein</fullName>
    </recommendedName>
</protein>
<dbReference type="OrthoDB" id="203347at2759"/>
<evidence type="ECO:0000256" key="4">
    <source>
        <dbReference type="ARBA" id="ARBA00023136"/>
    </source>
</evidence>
<keyword evidence="6" id="KW-0732">Signal</keyword>
<sequence>MAAPRCHRANAVLRRALALLCATLLSASCLECYVAPHALRRVEASRPALAGPQMDISARSGGHGEQQSNLNTVALSLSQEQRWRFSAPELEAYIEGRRQVFFGFAAGASAPLAALAGNDSMRGGECTKDLWKSGECARIDINNANVQEYRQYPGMFPSAATIISSNGPYKEMSEIYKIPNTPDVVKAIFKRYEPFFNIETFDPPGS</sequence>
<comment type="caution">
    <text evidence="7">The sequence shown here is derived from an EMBL/GenBank/DDBJ whole genome shotgun (WGS) entry which is preliminary data.</text>
</comment>
<dbReference type="GO" id="GO:0042549">
    <property type="term" value="P:photosystem II stabilization"/>
    <property type="evidence" value="ECO:0007669"/>
    <property type="project" value="InterPro"/>
</dbReference>
<dbReference type="Proteomes" id="UP000654075">
    <property type="component" value="Unassembled WGS sequence"/>
</dbReference>
<feature type="chain" id="PRO_5032388657" description="Photosystem II 12 kDa extrinsic protein" evidence="6">
    <location>
        <begin position="30"/>
        <end position="206"/>
    </location>
</feature>
<keyword evidence="4" id="KW-0472">Membrane</keyword>
<evidence type="ECO:0000256" key="6">
    <source>
        <dbReference type="SAM" id="SignalP"/>
    </source>
</evidence>
<comment type="subcellular location">
    <subcellularLocation>
        <location evidence="1">Membrane</location>
        <topology evidence="1">Peripheral membrane protein</topology>
    </subcellularLocation>
</comment>
<feature type="signal peptide" evidence="6">
    <location>
        <begin position="1"/>
        <end position="29"/>
    </location>
</feature>
<dbReference type="InterPro" id="IPR010527">
    <property type="entry name" value="PSII_PsbU"/>
</dbReference>
<organism evidence="7 8">
    <name type="scientific">Polarella glacialis</name>
    <name type="common">Dinoflagellate</name>
    <dbReference type="NCBI Taxonomy" id="89957"/>
    <lineage>
        <taxon>Eukaryota</taxon>
        <taxon>Sar</taxon>
        <taxon>Alveolata</taxon>
        <taxon>Dinophyceae</taxon>
        <taxon>Suessiales</taxon>
        <taxon>Suessiaceae</taxon>
        <taxon>Polarella</taxon>
    </lineage>
</organism>
<gene>
    <name evidence="7" type="ORF">PGLA1383_LOCUS30403</name>
</gene>
<dbReference type="GO" id="GO:0019898">
    <property type="term" value="C:extrinsic component of membrane"/>
    <property type="evidence" value="ECO:0007669"/>
    <property type="project" value="InterPro"/>
</dbReference>
<name>A0A813FG15_POLGL</name>
<dbReference type="PROSITE" id="PS51257">
    <property type="entry name" value="PROKAR_LIPOPROTEIN"/>
    <property type="match status" value="1"/>
</dbReference>
<dbReference type="GO" id="GO:0015979">
    <property type="term" value="P:photosynthesis"/>
    <property type="evidence" value="ECO:0007669"/>
    <property type="project" value="InterPro"/>
</dbReference>
<evidence type="ECO:0000256" key="3">
    <source>
        <dbReference type="ARBA" id="ARBA00023078"/>
    </source>
</evidence>
<evidence type="ECO:0000313" key="7">
    <source>
        <dbReference type="EMBL" id="CAE8612611.1"/>
    </source>
</evidence>
<dbReference type="SUPFAM" id="SSF81585">
    <property type="entry name" value="PsbU/PolX domain-like"/>
    <property type="match status" value="1"/>
</dbReference>
<proteinExistence type="inferred from homology"/>
<accession>A0A813FG15</accession>
<dbReference type="GO" id="GO:0009523">
    <property type="term" value="C:photosystem II"/>
    <property type="evidence" value="ECO:0007669"/>
    <property type="project" value="InterPro"/>
</dbReference>
<dbReference type="Gene3D" id="1.10.150.320">
    <property type="entry name" value="Photosystem II 12 kDa extrinsic protein"/>
    <property type="match status" value="1"/>
</dbReference>
<evidence type="ECO:0000256" key="1">
    <source>
        <dbReference type="ARBA" id="ARBA00004170"/>
    </source>
</evidence>